<dbReference type="GO" id="GO:0005634">
    <property type="term" value="C:nucleus"/>
    <property type="evidence" value="ECO:0007669"/>
    <property type="project" value="UniProtKB-SubCell"/>
</dbReference>
<comment type="subcellular location">
    <subcellularLocation>
        <location evidence="1">Nucleus</location>
    </subcellularLocation>
</comment>
<name>A0AAN0IZE3_AMPQE</name>
<sequence length="819" mass="92353">MSHPIFCACARTDPARVSSHEGQQAIKQGEYLAAASLSRGHISTVQMSFSSGQGLLSPLGQRGRYVSTSTPHSPGTPWFPSRSATPVSSTDESCSLSQLTGLSGQASGSSFTTPLIAGRSPVWRYFVKQEDKEKDTTVAICNVPKPELGGQICGERKGTHINTLKSHLRNSHPSIYNAVMAEETANKKKRQERKVLDAIRPSDKKKKRWSIDMNTLFVPDSVKYNEYDKSQKLIDNTVAVFVGATNVPYSITSNVHFQRMIRALDFRYRIPGRTRLMSLIDDIVATMKSQIQLSMATARKINFCADIWSKKGLTSSYLGLTAHFYCPVTFKIKHATLAVRELPHPHTGDAICNLTYQIIEEWQIPSSKIQYIITDNGSNMVKAFKSDVAASKHQNIRDFTAEVELEVEHNEDEEEEEEEEELGDDRDKEVADFDSHEARHGSVFRQQGLQRLSCFSHTLQLVVSSFNKDSASKELLSTAYKVVQQVSQSGKVTEALISAAGKKLVSRSVTRWTSAYLVIDRLLEVKEPLKIVLLNHNLTMLQPQDWEVLKNVRTLLYKFANYTNVVGGEQYTTLSLVIPYYIELQHHLKDMMKIDKLQSVSKIMALELERRFSNLLDPAHENHNSLYMVATLLDPRFKNLLEKEHIAYARKECIKLLCNGDYESDSKNAASSSQPVPSVLEASESDDEPANKQFRYVFDIMDKKATEKKEVAKRQPNLPELQLDSYIHTTARTRYDPDSDPILFWIQSKESYTFLAPFAIDILAAPSSSAPVERTFSTAGIATSGRRNRLAKDNLEKEVLLKKNEEYYMKIYLSDKTSV</sequence>
<dbReference type="Proteomes" id="UP000007879">
    <property type="component" value="Unassembled WGS sequence"/>
</dbReference>
<dbReference type="RefSeq" id="XP_019849902.1">
    <property type="nucleotide sequence ID" value="XM_019994343.1"/>
</dbReference>
<feature type="domain" description="HAT C-terminal dimerisation" evidence="7">
    <location>
        <begin position="723"/>
        <end position="803"/>
    </location>
</feature>
<proteinExistence type="predicted"/>
<keyword evidence="5" id="KW-0539">Nucleus</keyword>
<keyword evidence="9" id="KW-1185">Reference proteome</keyword>
<feature type="compositionally biased region" description="Polar residues" evidence="6">
    <location>
        <begin position="667"/>
        <end position="676"/>
    </location>
</feature>
<evidence type="ECO:0000256" key="2">
    <source>
        <dbReference type="ARBA" id="ARBA00022723"/>
    </source>
</evidence>
<evidence type="ECO:0000256" key="5">
    <source>
        <dbReference type="ARBA" id="ARBA00023242"/>
    </source>
</evidence>
<keyword evidence="3" id="KW-0863">Zinc-finger</keyword>
<accession>A0AAN0IZE3</accession>
<evidence type="ECO:0000256" key="6">
    <source>
        <dbReference type="SAM" id="MobiDB-lite"/>
    </source>
</evidence>
<dbReference type="SUPFAM" id="SSF53098">
    <property type="entry name" value="Ribonuclease H-like"/>
    <property type="match status" value="1"/>
</dbReference>
<dbReference type="InterPro" id="IPR008906">
    <property type="entry name" value="HATC_C_dom"/>
</dbReference>
<dbReference type="PANTHER" id="PTHR46481">
    <property type="entry name" value="ZINC FINGER BED DOMAIN-CONTAINING PROTEIN 4"/>
    <property type="match status" value="1"/>
</dbReference>
<feature type="region of interest" description="Disordered" evidence="6">
    <location>
        <begin position="60"/>
        <end position="92"/>
    </location>
</feature>
<dbReference type="AlphaFoldDB" id="A0AAN0IZE3"/>
<evidence type="ECO:0000313" key="8">
    <source>
        <dbReference type="EnsemblMetazoa" id="XP_019849902.1"/>
    </source>
</evidence>
<dbReference type="KEGG" id="aqu:109580802"/>
<keyword evidence="2" id="KW-0479">Metal-binding</keyword>
<protein>
    <recommendedName>
        <fullName evidence="7">HAT C-terminal dimerisation domain-containing protein</fullName>
    </recommendedName>
</protein>
<evidence type="ECO:0000256" key="1">
    <source>
        <dbReference type="ARBA" id="ARBA00004123"/>
    </source>
</evidence>
<organism evidence="8 9">
    <name type="scientific">Amphimedon queenslandica</name>
    <name type="common">Sponge</name>
    <dbReference type="NCBI Taxonomy" id="400682"/>
    <lineage>
        <taxon>Eukaryota</taxon>
        <taxon>Metazoa</taxon>
        <taxon>Porifera</taxon>
        <taxon>Demospongiae</taxon>
        <taxon>Heteroscleromorpha</taxon>
        <taxon>Haplosclerida</taxon>
        <taxon>Niphatidae</taxon>
        <taxon>Amphimedon</taxon>
    </lineage>
</organism>
<dbReference type="GeneID" id="109580802"/>
<dbReference type="EnsemblMetazoa" id="XM_019994343.1">
    <property type="protein sequence ID" value="XP_019849902.1"/>
    <property type="gene ID" value="LOC109580802"/>
</dbReference>
<dbReference type="Pfam" id="PF05699">
    <property type="entry name" value="Dimer_Tnp_hAT"/>
    <property type="match status" value="1"/>
</dbReference>
<keyword evidence="4" id="KW-0862">Zinc</keyword>
<evidence type="ECO:0000256" key="4">
    <source>
        <dbReference type="ARBA" id="ARBA00022833"/>
    </source>
</evidence>
<dbReference type="GO" id="GO:0008270">
    <property type="term" value="F:zinc ion binding"/>
    <property type="evidence" value="ECO:0007669"/>
    <property type="project" value="UniProtKB-KW"/>
</dbReference>
<evidence type="ECO:0000256" key="3">
    <source>
        <dbReference type="ARBA" id="ARBA00022771"/>
    </source>
</evidence>
<dbReference type="PANTHER" id="PTHR46481:SF10">
    <property type="entry name" value="ZINC FINGER BED DOMAIN-CONTAINING PROTEIN 39"/>
    <property type="match status" value="1"/>
</dbReference>
<feature type="compositionally biased region" description="Acidic residues" evidence="6">
    <location>
        <begin position="406"/>
        <end position="424"/>
    </location>
</feature>
<dbReference type="InterPro" id="IPR012337">
    <property type="entry name" value="RNaseH-like_sf"/>
</dbReference>
<feature type="region of interest" description="Disordered" evidence="6">
    <location>
        <begin position="406"/>
        <end position="428"/>
    </location>
</feature>
<reference evidence="8" key="2">
    <citation type="submission" date="2024-06" db="UniProtKB">
        <authorList>
            <consortium name="EnsemblMetazoa"/>
        </authorList>
    </citation>
    <scope>IDENTIFICATION</scope>
</reference>
<evidence type="ECO:0000313" key="9">
    <source>
        <dbReference type="Proteomes" id="UP000007879"/>
    </source>
</evidence>
<dbReference type="GO" id="GO:0046983">
    <property type="term" value="F:protein dimerization activity"/>
    <property type="evidence" value="ECO:0007669"/>
    <property type="project" value="InterPro"/>
</dbReference>
<feature type="region of interest" description="Disordered" evidence="6">
    <location>
        <begin position="666"/>
        <end position="688"/>
    </location>
</feature>
<reference evidence="9" key="1">
    <citation type="journal article" date="2010" name="Nature">
        <title>The Amphimedon queenslandica genome and the evolution of animal complexity.</title>
        <authorList>
            <person name="Srivastava M."/>
            <person name="Simakov O."/>
            <person name="Chapman J."/>
            <person name="Fahey B."/>
            <person name="Gauthier M.E."/>
            <person name="Mitros T."/>
            <person name="Richards G.S."/>
            <person name="Conaco C."/>
            <person name="Dacre M."/>
            <person name="Hellsten U."/>
            <person name="Larroux C."/>
            <person name="Putnam N.H."/>
            <person name="Stanke M."/>
            <person name="Adamska M."/>
            <person name="Darling A."/>
            <person name="Degnan S.M."/>
            <person name="Oakley T.H."/>
            <person name="Plachetzki D.C."/>
            <person name="Zhai Y."/>
            <person name="Adamski M."/>
            <person name="Calcino A."/>
            <person name="Cummins S.F."/>
            <person name="Goodstein D.M."/>
            <person name="Harris C."/>
            <person name="Jackson D.J."/>
            <person name="Leys S.P."/>
            <person name="Shu S."/>
            <person name="Woodcroft B.J."/>
            <person name="Vervoort M."/>
            <person name="Kosik K.S."/>
            <person name="Manning G."/>
            <person name="Degnan B.M."/>
            <person name="Rokhsar D.S."/>
        </authorList>
    </citation>
    <scope>NUCLEOTIDE SEQUENCE [LARGE SCALE GENOMIC DNA]</scope>
</reference>
<evidence type="ECO:0000259" key="7">
    <source>
        <dbReference type="Pfam" id="PF05699"/>
    </source>
</evidence>
<dbReference type="InterPro" id="IPR052035">
    <property type="entry name" value="ZnF_BED_domain_contain"/>
</dbReference>
<feature type="compositionally biased region" description="Polar residues" evidence="6">
    <location>
        <begin position="82"/>
        <end position="92"/>
    </location>
</feature>